<organism evidence="1 2">
    <name type="scientific">Octadecabacter temperatus</name>
    <dbReference type="NCBI Taxonomy" id="1458307"/>
    <lineage>
        <taxon>Bacteria</taxon>
        <taxon>Pseudomonadati</taxon>
        <taxon>Pseudomonadota</taxon>
        <taxon>Alphaproteobacteria</taxon>
        <taxon>Rhodobacterales</taxon>
        <taxon>Roseobacteraceae</taxon>
        <taxon>Octadecabacter</taxon>
    </lineage>
</organism>
<dbReference type="Pfam" id="PF12525">
    <property type="entry name" value="DUF3726"/>
    <property type="match status" value="1"/>
</dbReference>
<dbReference type="EMBL" id="CP012160">
    <property type="protein sequence ID" value="AKS46924.1"/>
    <property type="molecule type" value="Genomic_DNA"/>
</dbReference>
<evidence type="ECO:0000313" key="1">
    <source>
        <dbReference type="EMBL" id="AKS46924.1"/>
    </source>
</evidence>
<dbReference type="Proteomes" id="UP000067444">
    <property type="component" value="Chromosome"/>
</dbReference>
<keyword evidence="2" id="KW-1185">Reference proteome</keyword>
<dbReference type="AlphaFoldDB" id="A0A0K0Y7H4"/>
<gene>
    <name evidence="1" type="ORF">OSB_23880</name>
</gene>
<name>A0A0K0Y7H4_9RHOB</name>
<dbReference type="KEGG" id="otm:OSB_23880"/>
<sequence length="163" mass="16774">MSDAQEKSANEIEALVLKAARGGGLPLGLAEDLAMAAAYLDLDKLTACPCSNGGAAFAIPQALDAVTASNGPVTVEADAALIAAYATRAEVHYGKTLVWDATSNGATFHRFEERATADHAPLGRRIIPPDLSTHLHDLAVKTHVPETESSRAGGAGAGLTDND</sequence>
<dbReference type="RefSeq" id="WP_049835187.1">
    <property type="nucleotide sequence ID" value="NZ_CP012160.1"/>
</dbReference>
<dbReference type="STRING" id="1458307.OSB_23880"/>
<proteinExistence type="predicted"/>
<dbReference type="OrthoDB" id="8420038at2"/>
<dbReference type="InterPro" id="IPR022201">
    <property type="entry name" value="DUF3726"/>
</dbReference>
<accession>A0A0K0Y7H4</accession>
<reference evidence="1 2" key="1">
    <citation type="journal article" date="2015" name="Genome Announc.">
        <title>Closed Genome Sequence of Octadecabacter temperatus SB1, the First Mesophilic Species of the Genus Octadecabacter.</title>
        <authorList>
            <person name="Voget S."/>
            <person name="Billerbeck S."/>
            <person name="Simon M."/>
            <person name="Daniel R."/>
        </authorList>
    </citation>
    <scope>NUCLEOTIDE SEQUENCE [LARGE SCALE GENOMIC DNA]</scope>
    <source>
        <strain evidence="1 2">SB1</strain>
    </source>
</reference>
<protein>
    <submittedName>
        <fullName evidence="1">Uncharacterized protein</fullName>
    </submittedName>
</protein>
<evidence type="ECO:0000313" key="2">
    <source>
        <dbReference type="Proteomes" id="UP000067444"/>
    </source>
</evidence>